<organism evidence="2 3">
    <name type="scientific">Nocardia amamiensis</name>
    <dbReference type="NCBI Taxonomy" id="404578"/>
    <lineage>
        <taxon>Bacteria</taxon>
        <taxon>Bacillati</taxon>
        <taxon>Actinomycetota</taxon>
        <taxon>Actinomycetes</taxon>
        <taxon>Mycobacteriales</taxon>
        <taxon>Nocardiaceae</taxon>
        <taxon>Nocardia</taxon>
    </lineage>
</organism>
<feature type="transmembrane region" description="Helical" evidence="1">
    <location>
        <begin position="153"/>
        <end position="171"/>
    </location>
</feature>
<evidence type="ECO:0000313" key="2">
    <source>
        <dbReference type="EMBL" id="MBF6302365.1"/>
    </source>
</evidence>
<accession>A0ABS0D0J7</accession>
<keyword evidence="1" id="KW-0472">Membrane</keyword>
<keyword evidence="3" id="KW-1185">Reference proteome</keyword>
<feature type="transmembrane region" description="Helical" evidence="1">
    <location>
        <begin position="56"/>
        <end position="72"/>
    </location>
</feature>
<name>A0ABS0D0J7_9NOCA</name>
<proteinExistence type="predicted"/>
<comment type="caution">
    <text evidence="2">The sequence shown here is derived from an EMBL/GenBank/DDBJ whole genome shotgun (WGS) entry which is preliminary data.</text>
</comment>
<reference evidence="2 3" key="1">
    <citation type="submission" date="2020-10" db="EMBL/GenBank/DDBJ databases">
        <title>Identification of Nocardia species via Next-generation sequencing and recognition of intraspecies genetic diversity.</title>
        <authorList>
            <person name="Li P."/>
            <person name="Li P."/>
            <person name="Lu B."/>
        </authorList>
    </citation>
    <scope>NUCLEOTIDE SEQUENCE [LARGE SCALE GENOMIC DNA]</scope>
    <source>
        <strain evidence="2 3">BJ06-0157</strain>
    </source>
</reference>
<feature type="transmembrane region" description="Helical" evidence="1">
    <location>
        <begin position="192"/>
        <end position="212"/>
    </location>
</feature>
<dbReference type="RefSeq" id="WP_195133554.1">
    <property type="nucleotide sequence ID" value="NZ_JADLQX010000042.1"/>
</dbReference>
<evidence type="ECO:0000313" key="3">
    <source>
        <dbReference type="Proteomes" id="UP000702209"/>
    </source>
</evidence>
<feature type="transmembrane region" description="Helical" evidence="1">
    <location>
        <begin position="121"/>
        <end position="141"/>
    </location>
</feature>
<dbReference type="Proteomes" id="UP000702209">
    <property type="component" value="Unassembled WGS sequence"/>
</dbReference>
<dbReference type="EMBL" id="JADLQX010000042">
    <property type="protein sequence ID" value="MBF6302365.1"/>
    <property type="molecule type" value="Genomic_DNA"/>
</dbReference>
<keyword evidence="1" id="KW-0812">Transmembrane</keyword>
<keyword evidence="1" id="KW-1133">Transmembrane helix</keyword>
<sequence length="313" mass="34742">MITTDLGQTGQAARADQHSDLPHGLRLVLSAAGAITSQALVVTAMLYYFGQVYTRTWFAHFGIDVGMLGYSIPDYVVRSVNGAYWPALLALLAAVALAGLRPIPILVAVRTRRPRRTLRRWFLFVVILGAGLQAGVAVGILLRERLPAAMSHYLPLMLISGAALLGYAIALRMWYPVQLGPRRRRRDRTTDLPWVTVLALLAIGFLGVMWSVGGYAAAQASKDARTAETTHFADRPLVLLFSVDRLAIEGGASRVDPITVPDEKFRYVYSGLTLLVRTPDRYFLIPYDWKAKRDRVFIINTSDNIRIDIARHP</sequence>
<gene>
    <name evidence="2" type="ORF">IU459_33215</name>
</gene>
<feature type="transmembrane region" description="Helical" evidence="1">
    <location>
        <begin position="84"/>
        <end position="109"/>
    </location>
</feature>
<evidence type="ECO:0000256" key="1">
    <source>
        <dbReference type="SAM" id="Phobius"/>
    </source>
</evidence>
<protein>
    <submittedName>
        <fullName evidence="2">Uncharacterized protein</fullName>
    </submittedName>
</protein>
<feature type="transmembrane region" description="Helical" evidence="1">
    <location>
        <begin position="27"/>
        <end position="49"/>
    </location>
</feature>